<dbReference type="PANTHER" id="PTHR11461:SF211">
    <property type="entry name" value="GH10112P-RELATED"/>
    <property type="match status" value="1"/>
</dbReference>
<comment type="similarity">
    <text evidence="1">Belongs to the serpin family.</text>
</comment>
<evidence type="ECO:0000313" key="4">
    <source>
        <dbReference type="Proteomes" id="UP000031036"/>
    </source>
</evidence>
<dbReference type="GO" id="GO:0004867">
    <property type="term" value="F:serine-type endopeptidase inhibitor activity"/>
    <property type="evidence" value="ECO:0007669"/>
    <property type="project" value="InterPro"/>
</dbReference>
<evidence type="ECO:0000256" key="1">
    <source>
        <dbReference type="ARBA" id="ARBA00009500"/>
    </source>
</evidence>
<dbReference type="InterPro" id="IPR000215">
    <property type="entry name" value="Serpin_fam"/>
</dbReference>
<dbReference type="OrthoDB" id="9518664at2759"/>
<dbReference type="SUPFAM" id="SSF56574">
    <property type="entry name" value="Serpins"/>
    <property type="match status" value="1"/>
</dbReference>
<dbReference type="PANTHER" id="PTHR11461">
    <property type="entry name" value="SERINE PROTEASE INHIBITOR, SERPIN"/>
    <property type="match status" value="1"/>
</dbReference>
<dbReference type="AlphaFoldDB" id="A0A0B2V7C7"/>
<dbReference type="Gene3D" id="3.30.497.10">
    <property type="entry name" value="Antithrombin, subunit I, domain 2"/>
    <property type="match status" value="1"/>
</dbReference>
<dbReference type="Pfam" id="PF00079">
    <property type="entry name" value="Serpin"/>
    <property type="match status" value="1"/>
</dbReference>
<dbReference type="InterPro" id="IPR023796">
    <property type="entry name" value="Serpin_dom"/>
</dbReference>
<feature type="domain" description="Serpin" evidence="2">
    <location>
        <begin position="1"/>
        <end position="158"/>
    </location>
</feature>
<protein>
    <submittedName>
        <fullName evidence="3">Serpin B8</fullName>
    </submittedName>
</protein>
<evidence type="ECO:0000313" key="3">
    <source>
        <dbReference type="EMBL" id="KHN76875.1"/>
    </source>
</evidence>
<proteinExistence type="inferred from homology"/>
<reference evidence="3 4" key="1">
    <citation type="submission" date="2014-11" db="EMBL/GenBank/DDBJ databases">
        <title>Genetic blueprint of the zoonotic pathogen Toxocara canis.</title>
        <authorList>
            <person name="Zhu X.-Q."/>
            <person name="Korhonen P.K."/>
            <person name="Cai H."/>
            <person name="Young N.D."/>
            <person name="Nejsum P."/>
            <person name="von Samson-Himmelstjerna G."/>
            <person name="Boag P.R."/>
            <person name="Tan P."/>
            <person name="Li Q."/>
            <person name="Min J."/>
            <person name="Yang Y."/>
            <person name="Wang X."/>
            <person name="Fang X."/>
            <person name="Hall R.S."/>
            <person name="Hofmann A."/>
            <person name="Sternberg P.W."/>
            <person name="Jex A.R."/>
            <person name="Gasser R.B."/>
        </authorList>
    </citation>
    <scope>NUCLEOTIDE SEQUENCE [LARGE SCALE GENOMIC DNA]</scope>
    <source>
        <strain evidence="3">PN_DK_2014</strain>
    </source>
</reference>
<dbReference type="InterPro" id="IPR036186">
    <property type="entry name" value="Serpin_sf"/>
</dbReference>
<evidence type="ECO:0000259" key="2">
    <source>
        <dbReference type="Pfam" id="PF00079"/>
    </source>
</evidence>
<dbReference type="EMBL" id="JPKZ01002394">
    <property type="protein sequence ID" value="KHN76875.1"/>
    <property type="molecule type" value="Genomic_DNA"/>
</dbReference>
<organism evidence="3 4">
    <name type="scientific">Toxocara canis</name>
    <name type="common">Canine roundworm</name>
    <dbReference type="NCBI Taxonomy" id="6265"/>
    <lineage>
        <taxon>Eukaryota</taxon>
        <taxon>Metazoa</taxon>
        <taxon>Ecdysozoa</taxon>
        <taxon>Nematoda</taxon>
        <taxon>Chromadorea</taxon>
        <taxon>Rhabditida</taxon>
        <taxon>Spirurina</taxon>
        <taxon>Ascaridomorpha</taxon>
        <taxon>Ascaridoidea</taxon>
        <taxon>Toxocaridae</taxon>
        <taxon>Toxocara</taxon>
    </lineage>
</organism>
<accession>A0A0B2V7C7</accession>
<dbReference type="Proteomes" id="UP000031036">
    <property type="component" value="Unassembled WGS sequence"/>
</dbReference>
<keyword evidence="4" id="KW-1185">Reference proteome</keyword>
<gene>
    <name evidence="3" type="primary">Serpinb8</name>
    <name evidence="3" type="ORF">Tcan_06784</name>
</gene>
<dbReference type="STRING" id="6265.A0A0B2V7C7"/>
<dbReference type="InterPro" id="IPR042178">
    <property type="entry name" value="Serpin_sf_1"/>
</dbReference>
<name>A0A0B2V7C7_TOXCA</name>
<comment type="caution">
    <text evidence="3">The sequence shown here is derived from an EMBL/GenBank/DDBJ whole genome shotgun (WGS) entry which is preliminary data.</text>
</comment>
<sequence>MAYAGARGNTKAQISDVIAGGASYDDIINHFSWLMKQLSTPAAGYNLSSANRLFVADDFDILQSYKKLINDNFGGQLQQINFARPAEAANEINDWVKNETNSRITEIVNEEILNGFVSIVLANALYFKAEWQHQFNPNSTINQIFFVNENEQREVCVLQKVL</sequence>
<dbReference type="GO" id="GO:0005615">
    <property type="term" value="C:extracellular space"/>
    <property type="evidence" value="ECO:0007669"/>
    <property type="project" value="InterPro"/>
</dbReference>
<dbReference type="OMA" id="QVRIELI"/>